<protein>
    <submittedName>
        <fullName evidence="1">Uncharacterized protein</fullName>
    </submittedName>
</protein>
<keyword evidence="2" id="KW-1185">Reference proteome</keyword>
<proteinExistence type="predicted"/>
<organism evidence="1 2">
    <name type="scientific">Litomosoides sigmodontis</name>
    <name type="common">Filarial nematode worm</name>
    <dbReference type="NCBI Taxonomy" id="42156"/>
    <lineage>
        <taxon>Eukaryota</taxon>
        <taxon>Metazoa</taxon>
        <taxon>Ecdysozoa</taxon>
        <taxon>Nematoda</taxon>
        <taxon>Chromadorea</taxon>
        <taxon>Rhabditida</taxon>
        <taxon>Spirurina</taxon>
        <taxon>Spiruromorpha</taxon>
        <taxon>Filarioidea</taxon>
        <taxon>Onchocercidae</taxon>
        <taxon>Litomosoides</taxon>
    </lineage>
</organism>
<sequence length="265" mass="27869">MSLPLRNYARIAADEAVRRGAPHTAAHLEAVAALVPTVGVEAVAEEVVAGYQYFGRVAEAVAESLVVSVAKVAHENGLVEVVEEETAVLGFVEEEPAVAVEVAEEWAPVFPVIADRKGTRPAVVEEVAVAHEVVQKETVSVAEVLLMKAVAAEVLAFAVIFVDFLASFGDDNHEAVEVVGKFAAGDFVKSRVGSPFRKEDAVAAANISGKAVSPYAGKRNAPAAQKVRQEPFENDAHDARVDAAQVVEGDVLASAEKLQTVVPSP</sequence>
<dbReference type="EMBL" id="UYRX01000420">
    <property type="protein sequence ID" value="VDK81945.1"/>
    <property type="molecule type" value="Genomic_DNA"/>
</dbReference>
<reference evidence="1 2" key="1">
    <citation type="submission" date="2018-08" db="EMBL/GenBank/DDBJ databases">
        <authorList>
            <person name="Laetsch R D."/>
            <person name="Stevens L."/>
            <person name="Kumar S."/>
            <person name="Blaxter L. M."/>
        </authorList>
    </citation>
    <scope>NUCLEOTIDE SEQUENCE [LARGE SCALE GENOMIC DNA]</scope>
</reference>
<dbReference type="Proteomes" id="UP000277928">
    <property type="component" value="Unassembled WGS sequence"/>
</dbReference>
<accession>A0A3P6TLR2</accession>
<evidence type="ECO:0000313" key="2">
    <source>
        <dbReference type="Proteomes" id="UP000277928"/>
    </source>
</evidence>
<dbReference type="AlphaFoldDB" id="A0A3P6TLR2"/>
<evidence type="ECO:0000313" key="1">
    <source>
        <dbReference type="EMBL" id="VDK81945.1"/>
    </source>
</evidence>
<name>A0A3P6TLR2_LITSI</name>
<gene>
    <name evidence="1" type="ORF">NLS_LOCUS5523</name>
</gene>